<organism evidence="1 2">
    <name type="scientific">Penicillium cataractarum</name>
    <dbReference type="NCBI Taxonomy" id="2100454"/>
    <lineage>
        <taxon>Eukaryota</taxon>
        <taxon>Fungi</taxon>
        <taxon>Dikarya</taxon>
        <taxon>Ascomycota</taxon>
        <taxon>Pezizomycotina</taxon>
        <taxon>Eurotiomycetes</taxon>
        <taxon>Eurotiomycetidae</taxon>
        <taxon>Eurotiales</taxon>
        <taxon>Aspergillaceae</taxon>
        <taxon>Penicillium</taxon>
    </lineage>
</organism>
<gene>
    <name evidence="1" type="ORF">N7496_003224</name>
</gene>
<evidence type="ECO:0000313" key="1">
    <source>
        <dbReference type="EMBL" id="KAJ5380796.1"/>
    </source>
</evidence>
<dbReference type="GeneID" id="81435332"/>
<dbReference type="EMBL" id="JAPZBS010000002">
    <property type="protein sequence ID" value="KAJ5380796.1"/>
    <property type="molecule type" value="Genomic_DNA"/>
</dbReference>
<sequence length="267" mass="29214">MNSYPAEEPPKQCPINSTIAINIFYTQIHLKPPGRKHPKPCIVQLLDLGTNPLLQALLGSLKTAHKTLLCGKLTACIVQIFGGLVQFAHCISEPFVEILVRDAESCNLSLSLGEFLGLLLDFGLLGDDFLLDCCELLLELLDEGFALAVLLGIYTLPALNFCLEILTLGIQLHVAMLAAVKITLELHVDGFLLSHGHAETVDFSHGNVELHLERLVCSGELRNSASKAGILIFQRAQLLLSFTRSLRLSGRFFLQASLLNLMLGSFL</sequence>
<comment type="caution">
    <text evidence="1">The sequence shown here is derived from an EMBL/GenBank/DDBJ whole genome shotgun (WGS) entry which is preliminary data.</text>
</comment>
<accession>A0A9W9SLL2</accession>
<protein>
    <submittedName>
        <fullName evidence="1">Uncharacterized protein</fullName>
    </submittedName>
</protein>
<reference evidence="1" key="1">
    <citation type="submission" date="2022-11" db="EMBL/GenBank/DDBJ databases">
        <authorList>
            <person name="Petersen C."/>
        </authorList>
    </citation>
    <scope>NUCLEOTIDE SEQUENCE</scope>
    <source>
        <strain evidence="1">IBT 29864</strain>
    </source>
</reference>
<reference evidence="1" key="2">
    <citation type="journal article" date="2023" name="IMA Fungus">
        <title>Comparative genomic study of the Penicillium genus elucidates a diverse pangenome and 15 lateral gene transfer events.</title>
        <authorList>
            <person name="Petersen C."/>
            <person name="Sorensen T."/>
            <person name="Nielsen M.R."/>
            <person name="Sondergaard T.E."/>
            <person name="Sorensen J.L."/>
            <person name="Fitzpatrick D.A."/>
            <person name="Frisvad J.C."/>
            <person name="Nielsen K.L."/>
        </authorList>
    </citation>
    <scope>NUCLEOTIDE SEQUENCE</scope>
    <source>
        <strain evidence="1">IBT 29864</strain>
    </source>
</reference>
<dbReference type="AlphaFoldDB" id="A0A9W9SLL2"/>
<dbReference type="RefSeq" id="XP_056558367.1">
    <property type="nucleotide sequence ID" value="XM_056696155.1"/>
</dbReference>
<keyword evidence="2" id="KW-1185">Reference proteome</keyword>
<dbReference type="OrthoDB" id="10540035at2759"/>
<name>A0A9W9SLL2_9EURO</name>
<proteinExistence type="predicted"/>
<dbReference type="Proteomes" id="UP001147782">
    <property type="component" value="Unassembled WGS sequence"/>
</dbReference>
<evidence type="ECO:0000313" key="2">
    <source>
        <dbReference type="Proteomes" id="UP001147782"/>
    </source>
</evidence>